<dbReference type="PANTHER" id="PTHR39190:SF1">
    <property type="entry name" value="FLAGELLAR ASSEMBLY FACTOR FLIW"/>
    <property type="match status" value="1"/>
</dbReference>
<keyword evidence="4" id="KW-0143">Chaperone</keyword>
<comment type="function">
    <text evidence="4">Acts as an anti-CsrA protein, binds CsrA and prevents it from repressing translation of its target genes, one of which is flagellin. Binds to flagellin and participates in the assembly of the flagellum.</text>
</comment>
<dbReference type="SUPFAM" id="SSF141457">
    <property type="entry name" value="BH3618-like"/>
    <property type="match status" value="1"/>
</dbReference>
<organism evidence="5 6">
    <name type="scientific">Pseudodesulfovibrio senegalensis</name>
    <dbReference type="NCBI Taxonomy" id="1721087"/>
    <lineage>
        <taxon>Bacteria</taxon>
        <taxon>Pseudomonadati</taxon>
        <taxon>Thermodesulfobacteriota</taxon>
        <taxon>Desulfovibrionia</taxon>
        <taxon>Desulfovibrionales</taxon>
        <taxon>Desulfovibrionaceae</taxon>
    </lineage>
</organism>
<dbReference type="Pfam" id="PF02623">
    <property type="entry name" value="FliW"/>
    <property type="match status" value="1"/>
</dbReference>
<proteinExistence type="inferred from homology"/>
<evidence type="ECO:0000256" key="1">
    <source>
        <dbReference type="ARBA" id="ARBA00022490"/>
    </source>
</evidence>
<keyword evidence="5" id="KW-0969">Cilium</keyword>
<keyword evidence="3 4" id="KW-0810">Translation regulation</keyword>
<dbReference type="GO" id="GO:0006417">
    <property type="term" value="P:regulation of translation"/>
    <property type="evidence" value="ECO:0007669"/>
    <property type="project" value="UniProtKB-KW"/>
</dbReference>
<gene>
    <name evidence="4 5" type="primary">fliW</name>
    <name evidence="5" type="ORF">F8A88_13450</name>
</gene>
<keyword evidence="6" id="KW-1185">Reference proteome</keyword>
<evidence type="ECO:0000313" key="5">
    <source>
        <dbReference type="EMBL" id="KAB1440255.1"/>
    </source>
</evidence>
<dbReference type="OrthoDB" id="9801235at2"/>
<comment type="subunit">
    <text evidence="4">Interacts with translational regulator CsrA and flagellin(s).</text>
</comment>
<dbReference type="PANTHER" id="PTHR39190">
    <property type="entry name" value="FLAGELLAR ASSEMBLY FACTOR FLIW"/>
    <property type="match status" value="1"/>
</dbReference>
<evidence type="ECO:0000256" key="2">
    <source>
        <dbReference type="ARBA" id="ARBA00022795"/>
    </source>
</evidence>
<dbReference type="Proteomes" id="UP000438699">
    <property type="component" value="Unassembled WGS sequence"/>
</dbReference>
<dbReference type="RefSeq" id="WP_151151696.1">
    <property type="nucleotide sequence ID" value="NZ_WAIE01000007.1"/>
</dbReference>
<protein>
    <recommendedName>
        <fullName evidence="4">Flagellar assembly factor FliW</fullName>
    </recommendedName>
</protein>
<evidence type="ECO:0000256" key="3">
    <source>
        <dbReference type="ARBA" id="ARBA00022845"/>
    </source>
</evidence>
<dbReference type="InterPro" id="IPR003775">
    <property type="entry name" value="Flagellar_assembly_factor_FliW"/>
</dbReference>
<evidence type="ECO:0000256" key="4">
    <source>
        <dbReference type="HAMAP-Rule" id="MF_01185"/>
    </source>
</evidence>
<reference evidence="5 6" key="1">
    <citation type="journal article" date="2017" name="Int. J. Syst. Evol. Microbiol.">
        <title>Desulfovibrio senegalensis sp. nov., a mesophilic sulfate reducer isolated from marine sediment.</title>
        <authorList>
            <person name="Thioye A."/>
            <person name="Gam Z.B.A."/>
            <person name="Mbengue M."/>
            <person name="Cayol J.L."/>
            <person name="Joseph-Bartoli M."/>
            <person name="Toure-Kane C."/>
            <person name="Labat M."/>
        </authorList>
    </citation>
    <scope>NUCLEOTIDE SEQUENCE [LARGE SCALE GENOMIC DNA]</scope>
    <source>
        <strain evidence="5 6">DSM 101509</strain>
    </source>
</reference>
<evidence type="ECO:0000313" key="6">
    <source>
        <dbReference type="Proteomes" id="UP000438699"/>
    </source>
</evidence>
<dbReference type="GO" id="GO:0005737">
    <property type="term" value="C:cytoplasm"/>
    <property type="evidence" value="ECO:0007669"/>
    <property type="project" value="UniProtKB-SubCell"/>
</dbReference>
<dbReference type="InterPro" id="IPR024046">
    <property type="entry name" value="Flagellar_assmbl_FliW_dom_sf"/>
</dbReference>
<keyword evidence="1 4" id="KW-0963">Cytoplasm</keyword>
<accession>A0A6N6MZX5</accession>
<dbReference type="GO" id="GO:0044780">
    <property type="term" value="P:bacterial-type flagellum assembly"/>
    <property type="evidence" value="ECO:0007669"/>
    <property type="project" value="UniProtKB-UniRule"/>
</dbReference>
<keyword evidence="2 4" id="KW-1005">Bacterial flagellum biogenesis</keyword>
<comment type="caution">
    <text evidence="5">The sequence shown here is derived from an EMBL/GenBank/DDBJ whole genome shotgun (WGS) entry which is preliminary data.</text>
</comment>
<dbReference type="HAMAP" id="MF_01185">
    <property type="entry name" value="FliW"/>
    <property type="match status" value="1"/>
</dbReference>
<name>A0A6N6MZX5_9BACT</name>
<keyword evidence="5" id="KW-0966">Cell projection</keyword>
<dbReference type="AlphaFoldDB" id="A0A6N6MZX5"/>
<dbReference type="Gene3D" id="2.30.290.10">
    <property type="entry name" value="BH3618-like"/>
    <property type="match status" value="1"/>
</dbReference>
<dbReference type="NCBIfam" id="NF009793">
    <property type="entry name" value="PRK13285.1-1"/>
    <property type="match status" value="1"/>
</dbReference>
<sequence>MARERKQVIQTRLGEREISTDAIVYFPRGLVGLEDKREYVLLQVRDDSPFMLLQCVTDPGLGLLVADPYVFIKDYDVKLDKAEKKILKLSNIRQLAVLVTVTIPQDKPEDTTLNLSGPILVNTEERVGLQAPQIESGYPAWYRLSDKKE</sequence>
<dbReference type="EMBL" id="WAIE01000007">
    <property type="protein sequence ID" value="KAB1440255.1"/>
    <property type="molecule type" value="Genomic_DNA"/>
</dbReference>
<keyword evidence="5" id="KW-0282">Flagellum</keyword>
<comment type="similarity">
    <text evidence="4">Belongs to the FliW family.</text>
</comment>
<comment type="subcellular location">
    <subcellularLocation>
        <location evidence="4">Cytoplasm</location>
    </subcellularLocation>
</comment>